<organism evidence="3 4">
    <name type="scientific">Mobilitalea sibirica</name>
    <dbReference type="NCBI Taxonomy" id="1462919"/>
    <lineage>
        <taxon>Bacteria</taxon>
        <taxon>Bacillati</taxon>
        <taxon>Bacillota</taxon>
        <taxon>Clostridia</taxon>
        <taxon>Lachnospirales</taxon>
        <taxon>Lachnospiraceae</taxon>
        <taxon>Mobilitalea</taxon>
    </lineage>
</organism>
<dbReference type="InterPro" id="IPR006059">
    <property type="entry name" value="SBP"/>
</dbReference>
<dbReference type="AlphaFoldDB" id="A0A8J7KZM3"/>
<evidence type="ECO:0000256" key="1">
    <source>
        <dbReference type="SAM" id="MobiDB-lite"/>
    </source>
</evidence>
<reference evidence="3" key="1">
    <citation type="submission" date="2020-12" db="EMBL/GenBank/DDBJ databases">
        <title>M. sibirica DSM 26468T genome.</title>
        <authorList>
            <person name="Thieme N."/>
            <person name="Rettenmaier R."/>
            <person name="Zverlov V."/>
            <person name="Liebl W."/>
        </authorList>
    </citation>
    <scope>NUCLEOTIDE SEQUENCE</scope>
    <source>
        <strain evidence="3">DSM 26468</strain>
    </source>
</reference>
<evidence type="ECO:0000256" key="2">
    <source>
        <dbReference type="SAM" id="SignalP"/>
    </source>
</evidence>
<feature type="region of interest" description="Disordered" evidence="1">
    <location>
        <begin position="29"/>
        <end position="53"/>
    </location>
</feature>
<feature type="signal peptide" evidence="2">
    <location>
        <begin position="1"/>
        <end position="21"/>
    </location>
</feature>
<dbReference type="Pfam" id="PF01547">
    <property type="entry name" value="SBP_bac_1"/>
    <property type="match status" value="1"/>
</dbReference>
<keyword evidence="2" id="KW-0732">Signal</keyword>
<evidence type="ECO:0000313" key="3">
    <source>
        <dbReference type="EMBL" id="MBH1940503.1"/>
    </source>
</evidence>
<feature type="chain" id="PRO_5038339714" evidence="2">
    <location>
        <begin position="22"/>
        <end position="451"/>
    </location>
</feature>
<dbReference type="EMBL" id="JAEAGR010000005">
    <property type="protein sequence ID" value="MBH1940503.1"/>
    <property type="molecule type" value="Genomic_DNA"/>
</dbReference>
<accession>A0A8J7KZM3</accession>
<proteinExistence type="predicted"/>
<protein>
    <submittedName>
        <fullName evidence="3">Extracellular solute-binding protein</fullName>
    </submittedName>
</protein>
<dbReference type="Proteomes" id="UP000623269">
    <property type="component" value="Unassembled WGS sequence"/>
</dbReference>
<evidence type="ECO:0000313" key="4">
    <source>
        <dbReference type="Proteomes" id="UP000623269"/>
    </source>
</evidence>
<name>A0A8J7KZM3_9FIRM</name>
<dbReference type="Gene3D" id="3.40.190.10">
    <property type="entry name" value="Periplasmic binding protein-like II"/>
    <property type="match status" value="2"/>
</dbReference>
<dbReference type="RefSeq" id="WP_197660730.1">
    <property type="nucleotide sequence ID" value="NZ_JAEAGR010000005.1"/>
</dbReference>
<dbReference type="PANTHER" id="PTHR43649">
    <property type="entry name" value="ARABINOSE-BINDING PROTEIN-RELATED"/>
    <property type="match status" value="1"/>
</dbReference>
<feature type="compositionally biased region" description="Basic and acidic residues" evidence="1">
    <location>
        <begin position="29"/>
        <end position="46"/>
    </location>
</feature>
<comment type="caution">
    <text evidence="3">The sequence shown here is derived from an EMBL/GenBank/DDBJ whole genome shotgun (WGS) entry which is preliminary data.</text>
</comment>
<dbReference type="PANTHER" id="PTHR43649:SF11">
    <property type="entry name" value="ABC TRANSPORTER SUBSTRATE-BINDING PROTEIN YESO-RELATED"/>
    <property type="match status" value="1"/>
</dbReference>
<gene>
    <name evidence="3" type="ORF">I5677_06345</name>
</gene>
<keyword evidence="4" id="KW-1185">Reference proteome</keyword>
<dbReference type="PROSITE" id="PS51257">
    <property type="entry name" value="PROKAR_LIPOPROTEIN"/>
    <property type="match status" value="1"/>
</dbReference>
<dbReference type="SUPFAM" id="SSF53850">
    <property type="entry name" value="Periplasmic binding protein-like II"/>
    <property type="match status" value="1"/>
</dbReference>
<sequence>MKMKRFLVILLAIFTMFSIVACSGKDKEEETGKKDAGVEDTNKEDTDTPDTASEEKIELRIAWWGSQLRHDGTVKVIELYESLNPNVNIEYEFYDFDGYITKLNTLVASDDVWDMFQLGGNFPTYLTKIVPLNEYIESGIIDVSNTTDAFLKTTQHEGIQVGISSGVNTYGVAYDPALFAEAGVPEPTDNWTWDDYAQASLTISEKLGIYGSSKFDDFIGGCSAGIPQSDINLGFFAMSNDDLGFDDYTLMTDYIQMRADLTNAGAYPDPGAIAEIKDIEGDYLVTGEAAMTWIASNQFIALSEAAGRELKLAPIPRKKADGPSGSAIQSSQMFSISKDSEHPEEAAKFLNFFWTDEEANKILMGERGISIFSNVLEAQAPLQSDLQVVVNEFVELVGSFETGEVNVISPEQKAEIEDNYKLLIEKVIYGEMTADEAAKANYEFAKSKFSK</sequence>
<dbReference type="InterPro" id="IPR050490">
    <property type="entry name" value="Bact_solute-bd_prot1"/>
</dbReference>